<dbReference type="AlphaFoldDB" id="A0A915KNN7"/>
<name>A0A915KNN7_ROMCU</name>
<evidence type="ECO:0000313" key="2">
    <source>
        <dbReference type="Proteomes" id="UP000887565"/>
    </source>
</evidence>
<reference evidence="3" key="1">
    <citation type="submission" date="2022-11" db="UniProtKB">
        <authorList>
            <consortium name="WormBaseParasite"/>
        </authorList>
    </citation>
    <scope>IDENTIFICATION</scope>
</reference>
<evidence type="ECO:0000313" key="3">
    <source>
        <dbReference type="WBParaSite" id="nRc.2.0.1.t39665-RA"/>
    </source>
</evidence>
<keyword evidence="1" id="KW-0812">Transmembrane</keyword>
<dbReference type="WBParaSite" id="nRc.2.0.1.t39665-RA">
    <property type="protein sequence ID" value="nRc.2.0.1.t39665-RA"/>
    <property type="gene ID" value="nRc.2.0.1.g39665"/>
</dbReference>
<evidence type="ECO:0000256" key="1">
    <source>
        <dbReference type="SAM" id="Phobius"/>
    </source>
</evidence>
<keyword evidence="1" id="KW-1133">Transmembrane helix</keyword>
<keyword evidence="1" id="KW-0472">Membrane</keyword>
<organism evidence="2 3">
    <name type="scientific">Romanomermis culicivorax</name>
    <name type="common">Nematode worm</name>
    <dbReference type="NCBI Taxonomy" id="13658"/>
    <lineage>
        <taxon>Eukaryota</taxon>
        <taxon>Metazoa</taxon>
        <taxon>Ecdysozoa</taxon>
        <taxon>Nematoda</taxon>
        <taxon>Enoplea</taxon>
        <taxon>Dorylaimia</taxon>
        <taxon>Mermithida</taxon>
        <taxon>Mermithoidea</taxon>
        <taxon>Mermithidae</taxon>
        <taxon>Romanomermis</taxon>
    </lineage>
</organism>
<accession>A0A915KNN7</accession>
<dbReference type="Proteomes" id="UP000887565">
    <property type="component" value="Unplaced"/>
</dbReference>
<protein>
    <submittedName>
        <fullName evidence="3">Uncharacterized protein</fullName>
    </submittedName>
</protein>
<feature type="transmembrane region" description="Helical" evidence="1">
    <location>
        <begin position="54"/>
        <end position="76"/>
    </location>
</feature>
<proteinExistence type="predicted"/>
<sequence length="132" mass="14204">MEPTEAESSSLALARDDFSSISNLLENEAKGDEICLKSQKNWHSSSHLSMTPCVLADLVVVAVVAAVYCCSFCRLYEKDVHCPNMFLVNSGVINSSIRNLTLISSGFISVIGTSAKSIAPFTKLSRSLAKEG</sequence>
<keyword evidence="2" id="KW-1185">Reference proteome</keyword>